<feature type="transmembrane region" description="Helical" evidence="7">
    <location>
        <begin position="31"/>
        <end position="52"/>
    </location>
</feature>
<evidence type="ECO:0000256" key="6">
    <source>
        <dbReference type="SAM" id="MobiDB-lite"/>
    </source>
</evidence>
<organism evidence="9 10">
    <name type="scientific">Diaporthe vaccinii</name>
    <dbReference type="NCBI Taxonomy" id="105482"/>
    <lineage>
        <taxon>Eukaryota</taxon>
        <taxon>Fungi</taxon>
        <taxon>Dikarya</taxon>
        <taxon>Ascomycota</taxon>
        <taxon>Pezizomycotina</taxon>
        <taxon>Sordariomycetes</taxon>
        <taxon>Sordariomycetidae</taxon>
        <taxon>Diaporthales</taxon>
        <taxon>Diaporthaceae</taxon>
        <taxon>Diaporthe</taxon>
        <taxon>Diaporthe eres species complex</taxon>
    </lineage>
</organism>
<feature type="domain" description="Major facilitator superfamily (MFS) profile" evidence="8">
    <location>
        <begin position="33"/>
        <end position="477"/>
    </location>
</feature>
<evidence type="ECO:0000313" key="9">
    <source>
        <dbReference type="EMBL" id="KAL2286555.1"/>
    </source>
</evidence>
<keyword evidence="4 7" id="KW-1133">Transmembrane helix</keyword>
<dbReference type="Gene3D" id="1.20.1720.10">
    <property type="entry name" value="Multidrug resistance protein D"/>
    <property type="match status" value="1"/>
</dbReference>
<reference evidence="9 10" key="1">
    <citation type="submission" date="2024-03" db="EMBL/GenBank/DDBJ databases">
        <title>A high-quality draft genome sequence of Diaporthe vaccinii, a causative agent of upright dieback and viscid rot disease in cranberry plants.</title>
        <authorList>
            <person name="Sarrasin M."/>
            <person name="Lang B.F."/>
            <person name="Burger G."/>
        </authorList>
    </citation>
    <scope>NUCLEOTIDE SEQUENCE [LARGE SCALE GENOMIC DNA]</scope>
    <source>
        <strain evidence="9 10">IS7</strain>
    </source>
</reference>
<dbReference type="InterPro" id="IPR011701">
    <property type="entry name" value="MFS"/>
</dbReference>
<evidence type="ECO:0000256" key="1">
    <source>
        <dbReference type="ARBA" id="ARBA00004141"/>
    </source>
</evidence>
<dbReference type="InterPro" id="IPR036259">
    <property type="entry name" value="MFS_trans_sf"/>
</dbReference>
<feature type="transmembrane region" description="Helical" evidence="7">
    <location>
        <begin position="387"/>
        <end position="408"/>
    </location>
</feature>
<comment type="subcellular location">
    <subcellularLocation>
        <location evidence="1">Membrane</location>
        <topology evidence="1">Multi-pass membrane protein</topology>
    </subcellularLocation>
</comment>
<evidence type="ECO:0000256" key="2">
    <source>
        <dbReference type="ARBA" id="ARBA00022448"/>
    </source>
</evidence>
<dbReference type="Proteomes" id="UP001600888">
    <property type="component" value="Unassembled WGS sequence"/>
</dbReference>
<feature type="compositionally biased region" description="Basic and acidic residues" evidence="6">
    <location>
        <begin position="484"/>
        <end position="495"/>
    </location>
</feature>
<feature type="region of interest" description="Disordered" evidence="6">
    <location>
        <begin position="484"/>
        <end position="508"/>
    </location>
</feature>
<feature type="transmembrane region" description="Helical" evidence="7">
    <location>
        <begin position="362"/>
        <end position="381"/>
    </location>
</feature>
<evidence type="ECO:0000256" key="4">
    <source>
        <dbReference type="ARBA" id="ARBA00022989"/>
    </source>
</evidence>
<dbReference type="Pfam" id="PF07690">
    <property type="entry name" value="MFS_1"/>
    <property type="match status" value="1"/>
</dbReference>
<comment type="caution">
    <text evidence="9">The sequence shown here is derived from an EMBL/GenBank/DDBJ whole genome shotgun (WGS) entry which is preliminary data.</text>
</comment>
<dbReference type="PANTHER" id="PTHR23502:SF51">
    <property type="entry name" value="QUINIDINE RESISTANCE PROTEIN 1-RELATED"/>
    <property type="match status" value="1"/>
</dbReference>
<name>A0ABR4EW98_9PEZI</name>
<keyword evidence="3 7" id="KW-0812">Transmembrane</keyword>
<dbReference type="SUPFAM" id="SSF103473">
    <property type="entry name" value="MFS general substrate transporter"/>
    <property type="match status" value="1"/>
</dbReference>
<protein>
    <recommendedName>
        <fullName evidence="8">Major facilitator superfamily (MFS) profile domain-containing protein</fullName>
    </recommendedName>
</protein>
<keyword evidence="2" id="KW-0813">Transport</keyword>
<keyword evidence="10" id="KW-1185">Reference proteome</keyword>
<feature type="transmembrane region" description="Helical" evidence="7">
    <location>
        <begin position="128"/>
        <end position="149"/>
    </location>
</feature>
<dbReference type="InterPro" id="IPR020846">
    <property type="entry name" value="MFS_dom"/>
</dbReference>
<evidence type="ECO:0000256" key="3">
    <source>
        <dbReference type="ARBA" id="ARBA00022692"/>
    </source>
</evidence>
<evidence type="ECO:0000256" key="5">
    <source>
        <dbReference type="ARBA" id="ARBA00023136"/>
    </source>
</evidence>
<dbReference type="Gene3D" id="1.20.1250.20">
    <property type="entry name" value="MFS general substrate transporter like domains"/>
    <property type="match status" value="1"/>
</dbReference>
<feature type="transmembrane region" description="Helical" evidence="7">
    <location>
        <begin position="452"/>
        <end position="473"/>
    </location>
</feature>
<proteinExistence type="predicted"/>
<feature type="transmembrane region" description="Helical" evidence="7">
    <location>
        <begin position="429"/>
        <end position="446"/>
    </location>
</feature>
<evidence type="ECO:0000259" key="8">
    <source>
        <dbReference type="PROSITE" id="PS50850"/>
    </source>
</evidence>
<gene>
    <name evidence="9" type="ORF">FJTKL_06909</name>
</gene>
<sequence>MTKHSNAHSDRSTPESSNEDVYSVFSKSSKAWIAFLVGMSGFFSPLSANIYFPAITHISQDLHVSLELVNLTITAYLICQCITPSITGDLADMVGRRPVYLLVLTIYFGANLGLSLQKAYAGLLVLRMIQSMGASGTIALCLSVIHDIAAPHERGKYMGAAMTGPNAAPSIGPVLGGVLVEKAGWLWIFHFLGILSGLNLVLMVIFFPETGRAMVGNGSLPANGINRTLLSCILPRRQTCVVTTTASRKPKLRVPNPLIALKILFKKDVALLMYANGVFYMNYQCTQSSLSSLFMTTYGLNALQAGLCYLPYGIACTAGTFVTGMVIDRDYRITAAAVGFTINKKKGDDLSRFPIEKARLRSIWYFMGLLIICTVGYGWSIETKTNMAVPLVLQFLSGIGVTGTFNILRTLVVDIHPDNPATASATINIIRGTFAAVGVSVIQVLLDRLKTGWTFTLLAGLCATAYPLLLLNLRFGMKWRQARDGNENKDKRSQSTEELPQAGILEKR</sequence>
<accession>A0ABR4EW98</accession>
<dbReference type="EMBL" id="JBAWTH010000024">
    <property type="protein sequence ID" value="KAL2286555.1"/>
    <property type="molecule type" value="Genomic_DNA"/>
</dbReference>
<evidence type="ECO:0000256" key="7">
    <source>
        <dbReference type="SAM" id="Phobius"/>
    </source>
</evidence>
<feature type="transmembrane region" description="Helical" evidence="7">
    <location>
        <begin position="98"/>
        <end position="116"/>
    </location>
</feature>
<feature type="transmembrane region" description="Helical" evidence="7">
    <location>
        <begin position="185"/>
        <end position="207"/>
    </location>
</feature>
<feature type="transmembrane region" description="Helical" evidence="7">
    <location>
        <begin position="64"/>
        <end position="86"/>
    </location>
</feature>
<dbReference type="PROSITE" id="PS50850">
    <property type="entry name" value="MFS"/>
    <property type="match status" value="1"/>
</dbReference>
<keyword evidence="5 7" id="KW-0472">Membrane</keyword>
<dbReference type="PANTHER" id="PTHR23502">
    <property type="entry name" value="MAJOR FACILITATOR SUPERFAMILY"/>
    <property type="match status" value="1"/>
</dbReference>
<evidence type="ECO:0000313" key="10">
    <source>
        <dbReference type="Proteomes" id="UP001600888"/>
    </source>
</evidence>